<evidence type="ECO:0000313" key="4">
    <source>
        <dbReference type="EMBL" id="GMN64683.1"/>
    </source>
</evidence>
<dbReference type="AlphaFoldDB" id="A0AA88J461"/>
<feature type="domain" description="FAS1" evidence="3">
    <location>
        <begin position="82"/>
        <end position="179"/>
    </location>
</feature>
<dbReference type="Gramene" id="FCD_00022635-RA">
    <property type="protein sequence ID" value="FCD_00022635-RA:cds"/>
    <property type="gene ID" value="FCD_00022635"/>
</dbReference>
<feature type="transmembrane region" description="Helical" evidence="2">
    <location>
        <begin position="12"/>
        <end position="30"/>
    </location>
</feature>
<name>A0AA88J461_FICCA</name>
<keyword evidence="2" id="KW-0812">Transmembrane</keyword>
<keyword evidence="2" id="KW-0472">Membrane</keyword>
<proteinExistence type="inferred from homology"/>
<dbReference type="PANTHER" id="PTHR33985">
    <property type="entry name" value="OS02G0491300 PROTEIN-RELATED"/>
    <property type="match status" value="1"/>
</dbReference>
<dbReference type="SMART" id="SM00554">
    <property type="entry name" value="FAS1"/>
    <property type="match status" value="2"/>
</dbReference>
<protein>
    <recommendedName>
        <fullName evidence="3">FAS1 domain-containing protein</fullName>
    </recommendedName>
</protein>
<organism evidence="4 5">
    <name type="scientific">Ficus carica</name>
    <name type="common">Common fig</name>
    <dbReference type="NCBI Taxonomy" id="3494"/>
    <lineage>
        <taxon>Eukaryota</taxon>
        <taxon>Viridiplantae</taxon>
        <taxon>Streptophyta</taxon>
        <taxon>Embryophyta</taxon>
        <taxon>Tracheophyta</taxon>
        <taxon>Spermatophyta</taxon>
        <taxon>Magnoliopsida</taxon>
        <taxon>eudicotyledons</taxon>
        <taxon>Gunneridae</taxon>
        <taxon>Pentapetalae</taxon>
        <taxon>rosids</taxon>
        <taxon>fabids</taxon>
        <taxon>Rosales</taxon>
        <taxon>Moraceae</taxon>
        <taxon>Ficeae</taxon>
        <taxon>Ficus</taxon>
    </lineage>
</organism>
<sequence length="354" mass="38587">MASCCTRPCHGLVYFTMSVVLAFIAISTSMHSKPEDPMSPGKVVFNELSLNVSKALRRAGFNVMATLLQVSPEIFLSSPNSTIFAIQDLAISNSSLPPWLMKALLQYHTSTLNLPMDDLLKKPQGSCLPTLHREKNIAITKVNLVEKSIEINQVAVSHPNVFLGETVSVHGVLEPLSSLDPQDVHQGWNIIQAPICNSMSVLVSEVLESKNMVEWSWIVRLLSSNGFVPFAIGLNSVLDGILEDYRGLDSVTVFAPPSLPSLTSASPLLKRTVRFHILPQRLTHQELASLPSGTFLTTLVPDLHAEVQGATSFGQQLVINGVEIVATDMFSSKKFTIHGILRAFEVAEPPDTPA</sequence>
<dbReference type="EMBL" id="BTGU01000190">
    <property type="protein sequence ID" value="GMN64683.1"/>
    <property type="molecule type" value="Genomic_DNA"/>
</dbReference>
<evidence type="ECO:0000256" key="1">
    <source>
        <dbReference type="ARBA" id="ARBA00007843"/>
    </source>
</evidence>
<feature type="domain" description="FAS1" evidence="3">
    <location>
        <begin position="252"/>
        <end position="347"/>
    </location>
</feature>
<dbReference type="PANTHER" id="PTHR33985:SF19">
    <property type="entry name" value="FASCICLIN-LIKE ARABINOGALACTAN PROTEIN 21"/>
    <property type="match status" value="1"/>
</dbReference>
<dbReference type="InterPro" id="IPR052806">
    <property type="entry name" value="Fasciclin-like_AGP"/>
</dbReference>
<comment type="caution">
    <text evidence="4">The sequence shown here is derived from an EMBL/GenBank/DDBJ whole genome shotgun (WGS) entry which is preliminary data.</text>
</comment>
<evidence type="ECO:0000256" key="2">
    <source>
        <dbReference type="SAM" id="Phobius"/>
    </source>
</evidence>
<evidence type="ECO:0000313" key="5">
    <source>
        <dbReference type="Proteomes" id="UP001187192"/>
    </source>
</evidence>
<dbReference type="SUPFAM" id="SSF82153">
    <property type="entry name" value="FAS1 domain"/>
    <property type="match status" value="2"/>
</dbReference>
<keyword evidence="2" id="KW-1133">Transmembrane helix</keyword>
<accession>A0AA88J461</accession>
<dbReference type="InterPro" id="IPR036378">
    <property type="entry name" value="FAS1_dom_sf"/>
</dbReference>
<dbReference type="Proteomes" id="UP001187192">
    <property type="component" value="Unassembled WGS sequence"/>
</dbReference>
<evidence type="ECO:0000259" key="3">
    <source>
        <dbReference type="SMART" id="SM00554"/>
    </source>
</evidence>
<comment type="similarity">
    <text evidence="1">Belongs to the fasciclin-like AGP family.</text>
</comment>
<gene>
    <name evidence="4" type="ORF">TIFTF001_033746</name>
</gene>
<keyword evidence="5" id="KW-1185">Reference proteome</keyword>
<reference evidence="4" key="1">
    <citation type="submission" date="2023-07" db="EMBL/GenBank/DDBJ databases">
        <title>draft genome sequence of fig (Ficus carica).</title>
        <authorList>
            <person name="Takahashi T."/>
            <person name="Nishimura K."/>
        </authorList>
    </citation>
    <scope>NUCLEOTIDE SEQUENCE</scope>
</reference>
<dbReference type="Gene3D" id="2.30.180.10">
    <property type="entry name" value="FAS1 domain"/>
    <property type="match status" value="1"/>
</dbReference>
<dbReference type="InterPro" id="IPR000782">
    <property type="entry name" value="FAS1_domain"/>
</dbReference>